<feature type="region of interest" description="Disordered" evidence="1">
    <location>
        <begin position="69"/>
        <end position="89"/>
    </location>
</feature>
<gene>
    <name evidence="2" type="ORF">PUN28_018810</name>
</gene>
<protein>
    <submittedName>
        <fullName evidence="2">Uncharacterized protein</fullName>
    </submittedName>
</protein>
<name>A0AAW2EG82_9HYME</name>
<keyword evidence="3" id="KW-1185">Reference proteome</keyword>
<evidence type="ECO:0000256" key="1">
    <source>
        <dbReference type="SAM" id="MobiDB-lite"/>
    </source>
</evidence>
<dbReference type="AlphaFoldDB" id="A0AAW2EG82"/>
<dbReference type="Proteomes" id="UP001430953">
    <property type="component" value="Unassembled WGS sequence"/>
</dbReference>
<organism evidence="2 3">
    <name type="scientific">Cardiocondyla obscurior</name>
    <dbReference type="NCBI Taxonomy" id="286306"/>
    <lineage>
        <taxon>Eukaryota</taxon>
        <taxon>Metazoa</taxon>
        <taxon>Ecdysozoa</taxon>
        <taxon>Arthropoda</taxon>
        <taxon>Hexapoda</taxon>
        <taxon>Insecta</taxon>
        <taxon>Pterygota</taxon>
        <taxon>Neoptera</taxon>
        <taxon>Endopterygota</taxon>
        <taxon>Hymenoptera</taxon>
        <taxon>Apocrita</taxon>
        <taxon>Aculeata</taxon>
        <taxon>Formicoidea</taxon>
        <taxon>Formicidae</taxon>
        <taxon>Myrmicinae</taxon>
        <taxon>Cardiocondyla</taxon>
    </lineage>
</organism>
<reference evidence="2 3" key="1">
    <citation type="submission" date="2023-03" db="EMBL/GenBank/DDBJ databases">
        <title>High recombination rates correlate with genetic variation in Cardiocondyla obscurior ants.</title>
        <authorList>
            <person name="Errbii M."/>
        </authorList>
    </citation>
    <scope>NUCLEOTIDE SEQUENCE [LARGE SCALE GENOMIC DNA]</scope>
    <source>
        <strain evidence="2">Alpha-2009</strain>
        <tissue evidence="2">Whole body</tissue>
    </source>
</reference>
<comment type="caution">
    <text evidence="2">The sequence shown here is derived from an EMBL/GenBank/DDBJ whole genome shotgun (WGS) entry which is preliminary data.</text>
</comment>
<dbReference type="EMBL" id="JADYXP020000024">
    <property type="protein sequence ID" value="KAL0101266.1"/>
    <property type="molecule type" value="Genomic_DNA"/>
</dbReference>
<evidence type="ECO:0000313" key="3">
    <source>
        <dbReference type="Proteomes" id="UP001430953"/>
    </source>
</evidence>
<proteinExistence type="predicted"/>
<evidence type="ECO:0000313" key="2">
    <source>
        <dbReference type="EMBL" id="KAL0101266.1"/>
    </source>
</evidence>
<accession>A0AAW2EG82</accession>
<feature type="compositionally biased region" description="Basic and acidic residues" evidence="1">
    <location>
        <begin position="72"/>
        <end position="89"/>
    </location>
</feature>
<sequence>MPQRSPTMEVVGTGFSAIARRVRLITQHADRGGGQRGGTSMRRNSVRSRCYCVLLRPGHSLSIKYSSLTVSRRNEEGSVKEDTKRTDGQ</sequence>